<dbReference type="PANTHER" id="PTHR13710">
    <property type="entry name" value="DNA HELICASE RECQ FAMILY MEMBER"/>
    <property type="match status" value="1"/>
</dbReference>
<proteinExistence type="inferred from homology"/>
<dbReference type="InterPro" id="IPR001650">
    <property type="entry name" value="Helicase_C-like"/>
</dbReference>
<dbReference type="InterPro" id="IPR014001">
    <property type="entry name" value="Helicase_ATP-bd"/>
</dbReference>
<evidence type="ECO:0000256" key="8">
    <source>
        <dbReference type="ARBA" id="ARBA00023235"/>
    </source>
</evidence>
<dbReference type="NCBIfam" id="TIGR00614">
    <property type="entry name" value="recQ_fam"/>
    <property type="match status" value="1"/>
</dbReference>
<dbReference type="InterPro" id="IPR032284">
    <property type="entry name" value="RecQ_Zn-bd"/>
</dbReference>
<dbReference type="GO" id="GO:0030894">
    <property type="term" value="C:replisome"/>
    <property type="evidence" value="ECO:0007669"/>
    <property type="project" value="TreeGrafter"/>
</dbReference>
<gene>
    <name evidence="15" type="ORF">EGM88_00330</name>
</gene>
<dbReference type="SMART" id="SM00487">
    <property type="entry name" value="DEXDc"/>
    <property type="match status" value="1"/>
</dbReference>
<dbReference type="Gene3D" id="3.40.50.300">
    <property type="entry name" value="P-loop containing nucleotide triphosphate hydrolases"/>
    <property type="match status" value="2"/>
</dbReference>
<feature type="domain" description="Helicase C-terminal" evidence="14">
    <location>
        <begin position="217"/>
        <end position="378"/>
    </location>
</feature>
<dbReference type="EC" id="5.6.2.4" evidence="10"/>
<dbReference type="SMART" id="SM00490">
    <property type="entry name" value="HELICc"/>
    <property type="match status" value="1"/>
</dbReference>
<evidence type="ECO:0000256" key="3">
    <source>
        <dbReference type="ARBA" id="ARBA00022741"/>
    </source>
</evidence>
<reference evidence="15 16" key="1">
    <citation type="submission" date="2018-11" db="EMBL/GenBank/DDBJ databases">
        <title>Aureibaculum marinum gen. nov., sp. nov., a member of the family Flavobacteriaceae isolated from the Bohai Sea.</title>
        <authorList>
            <person name="Ji X."/>
        </authorList>
    </citation>
    <scope>NUCLEOTIDE SEQUENCE [LARGE SCALE GENOMIC DNA]</scope>
    <source>
        <strain evidence="15 16">BH-SD17</strain>
    </source>
</reference>
<dbReference type="GO" id="GO:0043590">
    <property type="term" value="C:bacterial nucleoid"/>
    <property type="evidence" value="ECO:0007669"/>
    <property type="project" value="TreeGrafter"/>
</dbReference>
<dbReference type="Pfam" id="PF16124">
    <property type="entry name" value="RecQ_Zn_bind"/>
    <property type="match status" value="1"/>
</dbReference>
<dbReference type="PANTHER" id="PTHR13710:SF105">
    <property type="entry name" value="ATP-DEPENDENT DNA HELICASE Q1"/>
    <property type="match status" value="1"/>
</dbReference>
<evidence type="ECO:0000256" key="12">
    <source>
        <dbReference type="ARBA" id="ARBA00044550"/>
    </source>
</evidence>
<dbReference type="InterPro" id="IPR027417">
    <property type="entry name" value="P-loop_NTPase"/>
</dbReference>
<dbReference type="FunFam" id="3.40.50.300:FF:001389">
    <property type="entry name" value="ATP-dependent DNA helicase RecQ"/>
    <property type="match status" value="1"/>
</dbReference>
<dbReference type="GO" id="GO:0005524">
    <property type="term" value="F:ATP binding"/>
    <property type="evidence" value="ECO:0007669"/>
    <property type="project" value="UniProtKB-KW"/>
</dbReference>
<protein>
    <recommendedName>
        <fullName evidence="11">ATP-dependent DNA helicase RecQ</fullName>
        <ecNumber evidence="10">5.6.2.4</ecNumber>
    </recommendedName>
    <alternativeName>
        <fullName evidence="12">DNA 3'-5' helicase RecQ</fullName>
    </alternativeName>
</protein>
<feature type="domain" description="Helicase ATP-binding" evidence="13">
    <location>
        <begin position="25"/>
        <end position="193"/>
    </location>
</feature>
<dbReference type="PROSITE" id="PS51194">
    <property type="entry name" value="HELICASE_CTER"/>
    <property type="match status" value="1"/>
</dbReference>
<evidence type="ECO:0000313" key="15">
    <source>
        <dbReference type="EMBL" id="RPE00833.1"/>
    </source>
</evidence>
<dbReference type="GO" id="GO:0043138">
    <property type="term" value="F:3'-5' DNA helicase activity"/>
    <property type="evidence" value="ECO:0007669"/>
    <property type="project" value="UniProtKB-EC"/>
</dbReference>
<dbReference type="GO" id="GO:0006310">
    <property type="term" value="P:DNA recombination"/>
    <property type="evidence" value="ECO:0007669"/>
    <property type="project" value="InterPro"/>
</dbReference>
<evidence type="ECO:0000313" key="16">
    <source>
        <dbReference type="Proteomes" id="UP000270856"/>
    </source>
</evidence>
<keyword evidence="4 15" id="KW-0378">Hydrolase</keyword>
<dbReference type="InterPro" id="IPR004589">
    <property type="entry name" value="DNA_helicase_ATP-dep_RecQ"/>
</dbReference>
<dbReference type="GO" id="GO:0005737">
    <property type="term" value="C:cytoplasm"/>
    <property type="evidence" value="ECO:0007669"/>
    <property type="project" value="TreeGrafter"/>
</dbReference>
<keyword evidence="2" id="KW-0479">Metal-binding</keyword>
<keyword evidence="5 15" id="KW-0347">Helicase</keyword>
<keyword evidence="6" id="KW-0067">ATP-binding</keyword>
<dbReference type="Proteomes" id="UP000270856">
    <property type="component" value="Unassembled WGS sequence"/>
</dbReference>
<comment type="similarity">
    <text evidence="1">Belongs to the helicase family. RecQ subfamily.</text>
</comment>
<dbReference type="GO" id="GO:0009378">
    <property type="term" value="F:four-way junction helicase activity"/>
    <property type="evidence" value="ECO:0007669"/>
    <property type="project" value="TreeGrafter"/>
</dbReference>
<dbReference type="PROSITE" id="PS51192">
    <property type="entry name" value="HELICASE_ATP_BIND_1"/>
    <property type="match status" value="1"/>
</dbReference>
<dbReference type="OrthoDB" id="9763310at2"/>
<dbReference type="InterPro" id="IPR036388">
    <property type="entry name" value="WH-like_DNA-bd_sf"/>
</dbReference>
<dbReference type="GO" id="GO:0016787">
    <property type="term" value="F:hydrolase activity"/>
    <property type="evidence" value="ECO:0007669"/>
    <property type="project" value="UniProtKB-KW"/>
</dbReference>
<dbReference type="SUPFAM" id="SSF52540">
    <property type="entry name" value="P-loop containing nucleoside triphosphate hydrolases"/>
    <property type="match status" value="1"/>
</dbReference>
<dbReference type="EMBL" id="RPFJ01000001">
    <property type="protein sequence ID" value="RPE00833.1"/>
    <property type="molecule type" value="Genomic_DNA"/>
</dbReference>
<evidence type="ECO:0000256" key="5">
    <source>
        <dbReference type="ARBA" id="ARBA00022806"/>
    </source>
</evidence>
<comment type="caution">
    <text evidence="15">The sequence shown here is derived from an EMBL/GenBank/DDBJ whole genome shotgun (WGS) entry which is preliminary data.</text>
</comment>
<dbReference type="GO" id="GO:0046872">
    <property type="term" value="F:metal ion binding"/>
    <property type="evidence" value="ECO:0007669"/>
    <property type="project" value="UniProtKB-KW"/>
</dbReference>
<name>A0A3N4NWS9_9FLAO</name>
<keyword evidence="16" id="KW-1185">Reference proteome</keyword>
<dbReference type="Pfam" id="PF00270">
    <property type="entry name" value="DEAD"/>
    <property type="match status" value="1"/>
</dbReference>
<sequence>MNITKTILKKYWNYSDFRASQEQIINSILEGKNVVAILPTGGGKSICYQVPTLVNEGVCLVISPLIALMNDQVTNLKNKGIKAIAITSNLNQEQTIQAFDNLQFGNYKFLYLSPEKLQTEFIQQKLKQLNINLIAIDEAHCISEWGHDFRPAYLKIPILKELDIKAPILALTATATNRVLNDLMTNLKINNAVVYKQSLVRKNLALIISRHEDIYFELTKILKKLSHTAIIYVNSRRRVHDLSIYLNKNGFKSSYYHAGLSNEEKQQAFENWMEEKTPIIVATNAFGMGIDKDNVELIVHIDPPYSLENYMQEAGRAGRNGANATSIVFANNNNINTLKTNFEKGIVTEDFIKNIYKNLNQYFYISYGEKPENLLEFDLATFCHLYKINILKTYNALKLLEREQILLFSEGFNKQSALKFIISPENVLDYANRNNNNLIKVILRTYGGIFDHFIKINESVLAQKLNTSQSKIKSSLIRLEKDGLLNYKNNKTTSQIQFLVPREDNRTINSISKYIKQYNDIKLEKFNAVLNYVTNDSVCRSKLLLNYFDEKIKENCGICDVCKSSNSVLLDDTMLSNQIIELLKTQQSLSSKEIAAQLNQSSFTILKTLQNLLNTNKITLNSQNKLEIVKND</sequence>
<organism evidence="15 16">
    <name type="scientific">Aureibaculum marinum</name>
    <dbReference type="NCBI Taxonomy" id="2487930"/>
    <lineage>
        <taxon>Bacteria</taxon>
        <taxon>Pseudomonadati</taxon>
        <taxon>Bacteroidota</taxon>
        <taxon>Flavobacteriia</taxon>
        <taxon>Flavobacteriales</taxon>
        <taxon>Flavobacteriaceae</taxon>
        <taxon>Aureibaculum</taxon>
    </lineage>
</organism>
<keyword evidence="8" id="KW-0413">Isomerase</keyword>
<dbReference type="GO" id="GO:0006281">
    <property type="term" value="P:DNA repair"/>
    <property type="evidence" value="ECO:0007669"/>
    <property type="project" value="TreeGrafter"/>
</dbReference>
<dbReference type="GO" id="GO:0003677">
    <property type="term" value="F:DNA binding"/>
    <property type="evidence" value="ECO:0007669"/>
    <property type="project" value="UniProtKB-KW"/>
</dbReference>
<evidence type="ECO:0000256" key="10">
    <source>
        <dbReference type="ARBA" id="ARBA00034808"/>
    </source>
</evidence>
<dbReference type="Pfam" id="PF00271">
    <property type="entry name" value="Helicase_C"/>
    <property type="match status" value="1"/>
</dbReference>
<evidence type="ECO:0000259" key="13">
    <source>
        <dbReference type="PROSITE" id="PS51192"/>
    </source>
</evidence>
<keyword evidence="7" id="KW-0238">DNA-binding</keyword>
<dbReference type="RefSeq" id="WP_123895888.1">
    <property type="nucleotide sequence ID" value="NZ_RPFJ01000001.1"/>
</dbReference>
<evidence type="ECO:0000256" key="4">
    <source>
        <dbReference type="ARBA" id="ARBA00022801"/>
    </source>
</evidence>
<evidence type="ECO:0000256" key="11">
    <source>
        <dbReference type="ARBA" id="ARBA00044535"/>
    </source>
</evidence>
<dbReference type="AlphaFoldDB" id="A0A3N4NWS9"/>
<dbReference type="InterPro" id="IPR011545">
    <property type="entry name" value="DEAD/DEAH_box_helicase_dom"/>
</dbReference>
<evidence type="ECO:0000256" key="9">
    <source>
        <dbReference type="ARBA" id="ARBA00034617"/>
    </source>
</evidence>
<comment type="catalytic activity">
    <reaction evidence="9">
        <text>Couples ATP hydrolysis with the unwinding of duplex DNA by translocating in the 3'-5' direction.</text>
        <dbReference type="EC" id="5.6.2.4"/>
    </reaction>
</comment>
<evidence type="ECO:0000259" key="14">
    <source>
        <dbReference type="PROSITE" id="PS51194"/>
    </source>
</evidence>
<evidence type="ECO:0000256" key="1">
    <source>
        <dbReference type="ARBA" id="ARBA00005446"/>
    </source>
</evidence>
<dbReference type="Gene3D" id="1.10.10.10">
    <property type="entry name" value="Winged helix-like DNA-binding domain superfamily/Winged helix DNA-binding domain"/>
    <property type="match status" value="1"/>
</dbReference>
<evidence type="ECO:0000256" key="7">
    <source>
        <dbReference type="ARBA" id="ARBA00023125"/>
    </source>
</evidence>
<keyword evidence="3" id="KW-0547">Nucleotide-binding</keyword>
<evidence type="ECO:0000256" key="2">
    <source>
        <dbReference type="ARBA" id="ARBA00022723"/>
    </source>
</evidence>
<evidence type="ECO:0000256" key="6">
    <source>
        <dbReference type="ARBA" id="ARBA00022840"/>
    </source>
</evidence>
<accession>A0A3N4NWS9</accession>
<dbReference type="CDD" id="cd17920">
    <property type="entry name" value="DEXHc_RecQ"/>
    <property type="match status" value="1"/>
</dbReference>